<keyword evidence="1" id="KW-0175">Coiled coil</keyword>
<evidence type="ECO:0000313" key="4">
    <source>
        <dbReference type="Proteomes" id="UP000692954"/>
    </source>
</evidence>
<accession>A0A8S1NV88</accession>
<evidence type="ECO:0000259" key="2">
    <source>
        <dbReference type="PROSITE" id="PS51840"/>
    </source>
</evidence>
<organism evidence="3 4">
    <name type="scientific">Paramecium sonneborni</name>
    <dbReference type="NCBI Taxonomy" id="65129"/>
    <lineage>
        <taxon>Eukaryota</taxon>
        <taxon>Sar</taxon>
        <taxon>Alveolata</taxon>
        <taxon>Ciliophora</taxon>
        <taxon>Intramacronucleata</taxon>
        <taxon>Oligohymenophorea</taxon>
        <taxon>Peniculida</taxon>
        <taxon>Parameciidae</taxon>
        <taxon>Paramecium</taxon>
    </lineage>
</organism>
<feature type="coiled-coil region" evidence="1">
    <location>
        <begin position="826"/>
        <end position="885"/>
    </location>
</feature>
<comment type="caution">
    <text evidence="3">The sequence shown here is derived from an EMBL/GenBank/DDBJ whole genome shotgun (WGS) entry which is preliminary data.</text>
</comment>
<keyword evidence="4" id="KW-1185">Reference proteome</keyword>
<feature type="coiled-coil region" evidence="1">
    <location>
        <begin position="535"/>
        <end position="737"/>
    </location>
</feature>
<dbReference type="Pfam" id="PF10358">
    <property type="entry name" value="NT-C2"/>
    <property type="match status" value="1"/>
</dbReference>
<dbReference type="OrthoDB" id="305699at2759"/>
<name>A0A8S1NV88_9CILI</name>
<gene>
    <name evidence="3" type="ORF">PSON_ATCC_30995.1.T0610173</name>
</gene>
<dbReference type="AlphaFoldDB" id="A0A8S1NV88"/>
<sequence>MNIRGFKFLVEAAIINVQINVHFNCKIQVILKRGSQKLETQPIYELQKGQAIINESLNFTISVSLGLDGKFEEKKTQIIVILVTDKGQKNAGMHNLNLSQYLNQQQFEFQEAFLLEKCPDKNAKVVVNFKIKQIGEMDQESETTEHSLDMSQTSIQTPSKIIQESKNENSDKKQQDSDLRLQIQKLKCKLNDMIEKEHYQETILNFEQQLQELNTKLKSFINENTMIHAQLKAKSFVIEQQASEIAQLKSQLSEQENEDQENYKNELRILNDKNKQLENLVTEQKSQIINLNNIMAEKQENRKESFNSNENNSVDQLNEQIEKLQIQLKEKNDQMQNLKNLTSGTIIALQQRNESLEKKLNDQKEIIEKLKNQDQTLKAISSNDSSILVEELQSALSIKKQDIETLQQKYEQELAKKEEIVQNLQHKLEESLRKELDSSKTIQDSKNQAYYLEKQIEVQTNQQDKSKVEQQMVRLRSQVQQWQSKWENNQKVLSDYNNEVQQMQRQIADVPSFIEDQRELPEQLLLLKRAIQAKLQGYHQSQQILEQKVQQLQQELEICSYKLKLEQSQQCSDSQYQEQMHAYSEEISQLNSALQQKTDELKFLSLESEQSKQQVIELSKQFEESKSQLNNVRQNMMKTKQSLAEAQQEKILIQAKMSEYQKSIKEKNAEIQKGQELIAELEQYNIQMEETISQTLEQYKIQIQQTKQSYEKEKKWRLELQQQIQILKDELQKLRQEVGTGTPQQNASEKSHQCNCQDQLKQNQHYIDELQQQIAELQLYKLEQGIQRNSIHQIRTSIYASKRESLIHQQYEDKKEDTAINQRQINQNENGKIKELEEYIHHLINEKIKVSREYQNELEKALLANDKLEIKYTRLLQELELSKIKIGDIFNAAIEIGGTPLVDKLQIAFGIQE</sequence>
<feature type="coiled-coil region" evidence="1">
    <location>
        <begin position="458"/>
        <end position="485"/>
    </location>
</feature>
<dbReference type="PROSITE" id="PS51840">
    <property type="entry name" value="C2_NT"/>
    <property type="match status" value="1"/>
</dbReference>
<feature type="domain" description="C2 NT-type" evidence="2">
    <location>
        <begin position="1"/>
        <end position="133"/>
    </location>
</feature>
<evidence type="ECO:0000256" key="1">
    <source>
        <dbReference type="SAM" id="Coils"/>
    </source>
</evidence>
<dbReference type="EMBL" id="CAJJDN010000061">
    <property type="protein sequence ID" value="CAD8093806.1"/>
    <property type="molecule type" value="Genomic_DNA"/>
</dbReference>
<feature type="coiled-coil region" evidence="1">
    <location>
        <begin position="196"/>
        <end position="434"/>
    </location>
</feature>
<dbReference type="InterPro" id="IPR019448">
    <property type="entry name" value="NT-C2"/>
</dbReference>
<reference evidence="3" key="1">
    <citation type="submission" date="2021-01" db="EMBL/GenBank/DDBJ databases">
        <authorList>
            <consortium name="Genoscope - CEA"/>
            <person name="William W."/>
        </authorList>
    </citation>
    <scope>NUCLEOTIDE SEQUENCE</scope>
</reference>
<protein>
    <recommendedName>
        <fullName evidence="2">C2 NT-type domain-containing protein</fullName>
    </recommendedName>
</protein>
<evidence type="ECO:0000313" key="3">
    <source>
        <dbReference type="EMBL" id="CAD8093806.1"/>
    </source>
</evidence>
<dbReference type="Proteomes" id="UP000692954">
    <property type="component" value="Unassembled WGS sequence"/>
</dbReference>
<proteinExistence type="predicted"/>